<gene>
    <name evidence="3" type="ORF">FIV42_22590</name>
</gene>
<feature type="transmembrane region" description="Helical" evidence="2">
    <location>
        <begin position="219"/>
        <end position="240"/>
    </location>
</feature>
<proteinExistence type="predicted"/>
<reference evidence="3 4" key="1">
    <citation type="submission" date="2019-06" db="EMBL/GenBank/DDBJ databases">
        <title>Persicimonas caeni gen. nov., sp. nov., a predatory bacterium isolated from solar saltern.</title>
        <authorList>
            <person name="Wang S."/>
        </authorList>
    </citation>
    <scope>NUCLEOTIDE SEQUENCE [LARGE SCALE GENOMIC DNA]</scope>
    <source>
        <strain evidence="3 4">YN101</strain>
    </source>
</reference>
<evidence type="ECO:0000256" key="2">
    <source>
        <dbReference type="SAM" id="Phobius"/>
    </source>
</evidence>
<dbReference type="AlphaFoldDB" id="A0A4Y6PZ30"/>
<evidence type="ECO:0000256" key="1">
    <source>
        <dbReference type="SAM" id="MobiDB-lite"/>
    </source>
</evidence>
<dbReference type="EMBL" id="CP041186">
    <property type="protein sequence ID" value="QDG53429.1"/>
    <property type="molecule type" value="Genomic_DNA"/>
</dbReference>
<dbReference type="RefSeq" id="WP_141199885.1">
    <property type="nucleotide sequence ID" value="NZ_CP041186.1"/>
</dbReference>
<keyword evidence="4" id="KW-1185">Reference proteome</keyword>
<dbReference type="OrthoDB" id="4829830at2"/>
<sequence length="295" mass="31616">MDDNQSPNPYETPATHDPQADVAAPRPTGSPHRKANFDTVLDVIKELWRDHAATLLSAWGSYSAVWLLISLITTVGSLALGVDPASQQEALENISSGQAGPTAILDLFGPQFWAFMGLTVLLGFVQMGVGVATFGPVRRAWKEGRSLSIMEVVGQIGTGINRGALFYLVFTIAFTVGIVLCILPGLAVGYFMLPAFYLVGRGDGIFDSLSTGFEWAKRHVALLAVLIAASIGLVFVFACLGGAGSQIFMATGKVGHIISQIFTWFFGSVVGFGVWLVYTGTMLTIEQDEEQSMGW</sequence>
<evidence type="ECO:0000313" key="4">
    <source>
        <dbReference type="Proteomes" id="UP000315995"/>
    </source>
</evidence>
<feature type="transmembrane region" description="Helical" evidence="2">
    <location>
        <begin position="112"/>
        <end position="135"/>
    </location>
</feature>
<evidence type="ECO:0008006" key="5">
    <source>
        <dbReference type="Google" id="ProtNLM"/>
    </source>
</evidence>
<keyword evidence="2" id="KW-0472">Membrane</keyword>
<dbReference type="Proteomes" id="UP000315995">
    <property type="component" value="Chromosome"/>
</dbReference>
<protein>
    <recommendedName>
        <fullName evidence="5">Glycerophosphoryl diester phosphodiesterase membrane domain-containing protein</fullName>
    </recommendedName>
</protein>
<feature type="transmembrane region" description="Helical" evidence="2">
    <location>
        <begin position="166"/>
        <end position="199"/>
    </location>
</feature>
<keyword evidence="2" id="KW-1133">Transmembrane helix</keyword>
<feature type="transmembrane region" description="Helical" evidence="2">
    <location>
        <begin position="261"/>
        <end position="285"/>
    </location>
</feature>
<accession>A0A5B8YA01</accession>
<feature type="region of interest" description="Disordered" evidence="1">
    <location>
        <begin position="1"/>
        <end position="34"/>
    </location>
</feature>
<name>A0A4Y6PZ30_PERCE</name>
<accession>A0A4Y6PZ30</accession>
<keyword evidence="2" id="KW-0812">Transmembrane</keyword>
<feature type="transmembrane region" description="Helical" evidence="2">
    <location>
        <begin position="64"/>
        <end position="82"/>
    </location>
</feature>
<organism evidence="3 4">
    <name type="scientific">Persicimonas caeni</name>
    <dbReference type="NCBI Taxonomy" id="2292766"/>
    <lineage>
        <taxon>Bacteria</taxon>
        <taxon>Deltaproteobacteria</taxon>
        <taxon>Bradymonadales</taxon>
        <taxon>Bradymonadaceae</taxon>
        <taxon>Persicimonas</taxon>
    </lineage>
</organism>
<evidence type="ECO:0000313" key="3">
    <source>
        <dbReference type="EMBL" id="QDG53429.1"/>
    </source>
</evidence>